<dbReference type="EMBL" id="UINC01058129">
    <property type="protein sequence ID" value="SVB80042.1"/>
    <property type="molecule type" value="Genomic_DNA"/>
</dbReference>
<keyword evidence="1" id="KW-0408">Iron</keyword>
<dbReference type="SUPFAM" id="SSF54862">
    <property type="entry name" value="4Fe-4S ferredoxins"/>
    <property type="match status" value="1"/>
</dbReference>
<dbReference type="AlphaFoldDB" id="A0A382GYU0"/>
<gene>
    <name evidence="4" type="ORF">METZ01_LOCUS232896</name>
</gene>
<proteinExistence type="predicted"/>
<dbReference type="InterPro" id="IPR017896">
    <property type="entry name" value="4Fe4S_Fe-S-bd"/>
</dbReference>
<dbReference type="Pfam" id="PF12838">
    <property type="entry name" value="Fer4_7"/>
    <property type="match status" value="1"/>
</dbReference>
<dbReference type="InterPro" id="IPR017900">
    <property type="entry name" value="4Fe4S_Fe_S_CS"/>
</dbReference>
<dbReference type="GO" id="GO:0008616">
    <property type="term" value="P:tRNA queuosine(34) biosynthetic process"/>
    <property type="evidence" value="ECO:0007669"/>
    <property type="project" value="InterPro"/>
</dbReference>
<dbReference type="PANTHER" id="PTHR30002">
    <property type="entry name" value="EPOXYQUEUOSINE REDUCTASE"/>
    <property type="match status" value="1"/>
</dbReference>
<evidence type="ECO:0000259" key="3">
    <source>
        <dbReference type="PROSITE" id="PS51379"/>
    </source>
</evidence>
<organism evidence="4">
    <name type="scientific">marine metagenome</name>
    <dbReference type="NCBI Taxonomy" id="408172"/>
    <lineage>
        <taxon>unclassified sequences</taxon>
        <taxon>metagenomes</taxon>
        <taxon>ecological metagenomes</taxon>
    </lineage>
</organism>
<feature type="domain" description="4Fe-4S ferredoxin-type" evidence="3">
    <location>
        <begin position="249"/>
        <end position="277"/>
    </location>
</feature>
<dbReference type="GO" id="GO:0052693">
    <property type="term" value="F:epoxyqueuosine reductase activity"/>
    <property type="evidence" value="ECO:0007669"/>
    <property type="project" value="TreeGrafter"/>
</dbReference>
<dbReference type="InterPro" id="IPR004453">
    <property type="entry name" value="QueG"/>
</dbReference>
<reference evidence="4" key="1">
    <citation type="submission" date="2018-05" db="EMBL/GenBank/DDBJ databases">
        <authorList>
            <person name="Lanie J.A."/>
            <person name="Ng W.-L."/>
            <person name="Kazmierczak K.M."/>
            <person name="Andrzejewski T.M."/>
            <person name="Davidsen T.M."/>
            <person name="Wayne K.J."/>
            <person name="Tettelin H."/>
            <person name="Glass J.I."/>
            <person name="Rusch D."/>
            <person name="Podicherti R."/>
            <person name="Tsui H.-C.T."/>
            <person name="Winkler M.E."/>
        </authorList>
    </citation>
    <scope>NUCLEOTIDE SEQUENCE</scope>
</reference>
<dbReference type="PANTHER" id="PTHR30002:SF4">
    <property type="entry name" value="EPOXYQUEUOSINE REDUCTASE"/>
    <property type="match status" value="1"/>
</dbReference>
<dbReference type="PROSITE" id="PS00198">
    <property type="entry name" value="4FE4S_FER_1"/>
    <property type="match status" value="1"/>
</dbReference>
<feature type="region of interest" description="Disordered" evidence="2">
    <location>
        <begin position="27"/>
        <end position="46"/>
    </location>
</feature>
<dbReference type="PROSITE" id="PS51379">
    <property type="entry name" value="4FE4S_FER_2"/>
    <property type="match status" value="1"/>
</dbReference>
<evidence type="ECO:0000313" key="4">
    <source>
        <dbReference type="EMBL" id="SVB80042.1"/>
    </source>
</evidence>
<accession>A0A382GYU0</accession>
<keyword evidence="1" id="KW-0004">4Fe-4S</keyword>
<evidence type="ECO:0000256" key="2">
    <source>
        <dbReference type="SAM" id="MobiDB-lite"/>
    </source>
</evidence>
<name>A0A382GYU0_9ZZZZ</name>
<keyword evidence="1" id="KW-0479">Metal-binding</keyword>
<dbReference type="Gene3D" id="3.30.70.20">
    <property type="match status" value="1"/>
</dbReference>
<keyword evidence="1" id="KW-0411">Iron-sulfur</keyword>
<sequence>MALLPKTKTYIPPAEIVAAFPKQSGNVTNGLNESRPRRASPFFWHPPDRQTHGDLQKIVLKYIMGEPEVGAEFMHSVRGGPERGPEAVELAEEIESENVEFSTEQIKSFVLDNEADFVGITTMKDDYLFEGYHVDHKYIIVIGVAHSYDEMKTAPATTTDTRSAVEVARQYNRGARVVAHLRNFILELGFPAQDYPGPLADAINMIPAALDCGFGELGKHGSIINRQMGSSFRLAAVTTNLPLRIDSADHFGVDDICQNCRICEDVCPPKAILPDKQLVRGVEKWYVDFDKCIPFFAESFGCGVCVVACPWSRPGVADNLLLKLARRQERQT</sequence>
<dbReference type="GO" id="GO:0051539">
    <property type="term" value="F:4 iron, 4 sulfur cluster binding"/>
    <property type="evidence" value="ECO:0007669"/>
    <property type="project" value="UniProtKB-KW"/>
</dbReference>
<protein>
    <recommendedName>
        <fullName evidence="3">4Fe-4S ferredoxin-type domain-containing protein</fullName>
    </recommendedName>
</protein>
<evidence type="ECO:0000256" key="1">
    <source>
        <dbReference type="ARBA" id="ARBA00022485"/>
    </source>
</evidence>